<feature type="region of interest" description="Disordered" evidence="1">
    <location>
        <begin position="125"/>
        <end position="226"/>
    </location>
</feature>
<dbReference type="EMBL" id="ML736315">
    <property type="protein sequence ID" value="KAE8373439.1"/>
    <property type="molecule type" value="Genomic_DNA"/>
</dbReference>
<dbReference type="Proteomes" id="UP000326198">
    <property type="component" value="Unassembled WGS sequence"/>
</dbReference>
<dbReference type="AlphaFoldDB" id="A0A5N7AWN6"/>
<feature type="region of interest" description="Disordered" evidence="1">
    <location>
        <begin position="512"/>
        <end position="537"/>
    </location>
</feature>
<accession>A0A5N7AWN6</accession>
<keyword evidence="3" id="KW-1185">Reference proteome</keyword>
<evidence type="ECO:0000313" key="2">
    <source>
        <dbReference type="EMBL" id="KAE8373439.1"/>
    </source>
</evidence>
<organism evidence="2 3">
    <name type="scientific">Aspergillus bertholletiae</name>
    <dbReference type="NCBI Taxonomy" id="1226010"/>
    <lineage>
        <taxon>Eukaryota</taxon>
        <taxon>Fungi</taxon>
        <taxon>Dikarya</taxon>
        <taxon>Ascomycota</taxon>
        <taxon>Pezizomycotina</taxon>
        <taxon>Eurotiomycetes</taxon>
        <taxon>Eurotiomycetidae</taxon>
        <taxon>Eurotiales</taxon>
        <taxon>Aspergillaceae</taxon>
        <taxon>Aspergillus</taxon>
        <taxon>Aspergillus subgen. Circumdati</taxon>
    </lineage>
</organism>
<name>A0A5N7AWN6_9EURO</name>
<feature type="compositionally biased region" description="Polar residues" evidence="1">
    <location>
        <begin position="513"/>
        <end position="530"/>
    </location>
</feature>
<evidence type="ECO:0000256" key="1">
    <source>
        <dbReference type="SAM" id="MobiDB-lite"/>
    </source>
</evidence>
<feature type="region of interest" description="Disordered" evidence="1">
    <location>
        <begin position="652"/>
        <end position="684"/>
    </location>
</feature>
<evidence type="ECO:0000313" key="3">
    <source>
        <dbReference type="Proteomes" id="UP000326198"/>
    </source>
</evidence>
<protein>
    <submittedName>
        <fullName evidence="2">Uncharacterized protein</fullName>
    </submittedName>
</protein>
<proteinExistence type="predicted"/>
<gene>
    <name evidence="2" type="ORF">BDV26DRAFT_272090</name>
</gene>
<reference evidence="2 3" key="1">
    <citation type="submission" date="2019-04" db="EMBL/GenBank/DDBJ databases">
        <title>Friends and foes A comparative genomics studyof 23 Aspergillus species from section Flavi.</title>
        <authorList>
            <consortium name="DOE Joint Genome Institute"/>
            <person name="Kjaerbolling I."/>
            <person name="Vesth T."/>
            <person name="Frisvad J.C."/>
            <person name="Nybo J.L."/>
            <person name="Theobald S."/>
            <person name="Kildgaard S."/>
            <person name="Isbrandt T."/>
            <person name="Kuo A."/>
            <person name="Sato A."/>
            <person name="Lyhne E.K."/>
            <person name="Kogle M.E."/>
            <person name="Wiebenga A."/>
            <person name="Kun R.S."/>
            <person name="Lubbers R.J."/>
            <person name="Makela M.R."/>
            <person name="Barry K."/>
            <person name="Chovatia M."/>
            <person name="Clum A."/>
            <person name="Daum C."/>
            <person name="Haridas S."/>
            <person name="He G."/>
            <person name="LaButti K."/>
            <person name="Lipzen A."/>
            <person name="Mondo S."/>
            <person name="Riley R."/>
            <person name="Salamov A."/>
            <person name="Simmons B.A."/>
            <person name="Magnuson J.K."/>
            <person name="Henrissat B."/>
            <person name="Mortensen U.H."/>
            <person name="Larsen T.O."/>
            <person name="Devries R.P."/>
            <person name="Grigoriev I.V."/>
            <person name="Machida M."/>
            <person name="Baker S.E."/>
            <person name="Andersen M.R."/>
        </authorList>
    </citation>
    <scope>NUCLEOTIDE SEQUENCE [LARGE SCALE GENOMIC DNA]</scope>
    <source>
        <strain evidence="2 3">IBT 29228</strain>
    </source>
</reference>
<dbReference type="OrthoDB" id="5372553at2759"/>
<sequence>MDSAKDERLRRLQMEDLGTARREYISTTDNKKVKKIRLEDIEATRLSNQPGTEAQRLAEKNQQQLTEWKNVFKKIGDTVDLENLDDLQNGQSHRLQLSAALHGSGSHDNGRSLMAMDSHSKVSETLVSASNRGSRSRGRGGGIAGTRGRSDVRAISSRDVSDTANHASACKPGHHLHQTSSPRKTSLGPALEINNCDSYGKGSEKQAQNKSQYRLGKNKGNDQRSRMPAVIKTRRPIRDGLQKILSPPECFLAEARKLLQSVPEATPTTTQNDSNLHSAPTTVAPRETGMAQLSTSQNALLPNIKAVASHDEPASRDILTKALHENRMPELSTAQVTTRLIISDEMYQDAEFTTVISKTIIKDQSASKSVPHGTSEDVLLDLSSAPPTKDSFVSDNNLITSPSLQELEGLEFVQSLTNTLESTPSNSFQRPECGDFSKSINFDQKSSAIAQANEDEPCDNFQRDIELLCKLMASTSLSNKHRESLEEYKAELEAKLQSFQRTPTLVPAALEPATQSTTEGGSDLSSPQTRDSPHLPDRLNVAAAPFVPSRGDTSTRARASTVSFAVNLGHIYGDRLLPGQCEHVAKETHIFGDHLLPGRRQVSGSTQIKFNIPKKKPVLPNLKMLGLEPPEGPVPDSPHPLRDTQQTLLHTAPVNKAGQKPDVRKSPLPQSIHTPKENKSSVNRFGGQALDGLQASIYAICEKRTTTR</sequence>